<evidence type="ECO:0000259" key="3">
    <source>
        <dbReference type="PROSITE" id="PS01031"/>
    </source>
</evidence>
<organism evidence="4 5">
    <name type="scientific">Mesoflavibacter profundi</name>
    <dbReference type="NCBI Taxonomy" id="2708110"/>
    <lineage>
        <taxon>Bacteria</taxon>
        <taxon>Pseudomonadati</taxon>
        <taxon>Bacteroidota</taxon>
        <taxon>Flavobacteriia</taxon>
        <taxon>Flavobacteriales</taxon>
        <taxon>Flavobacteriaceae</taxon>
        <taxon>Mesoflavibacter</taxon>
    </lineage>
</organism>
<accession>A0ABT4S0V7</accession>
<dbReference type="Proteomes" id="UP001149142">
    <property type="component" value="Unassembled WGS sequence"/>
</dbReference>
<feature type="domain" description="SHSP" evidence="3">
    <location>
        <begin position="32"/>
        <end position="144"/>
    </location>
</feature>
<dbReference type="InterPro" id="IPR031107">
    <property type="entry name" value="Small_HSP"/>
</dbReference>
<dbReference type="InterPro" id="IPR002068">
    <property type="entry name" value="A-crystallin/Hsp20_dom"/>
</dbReference>
<name>A0ABT4S0V7_9FLAO</name>
<comment type="caution">
    <text evidence="4">The sequence shown here is derived from an EMBL/GenBank/DDBJ whole genome shotgun (WGS) entry which is preliminary data.</text>
</comment>
<comment type="similarity">
    <text evidence="1 2">Belongs to the small heat shock protein (HSP20) family.</text>
</comment>
<sequence length="144" mass="16247">MKVFGKEVGKAIKFPPIIEKFTGKVLPKLKDGINELVSIPSTNISDEETAFELSIALPGLDKKDVTIEVQGNVLIISGEKTQNKEINDKYWVRREFVRSSFYRAFDLPLDADVDRINAKMKNGLLQVKIAKKENVNKKRSLKVA</sequence>
<proteinExistence type="inferred from homology"/>
<protein>
    <submittedName>
        <fullName evidence="4">Hsp20/alpha crystallin family protein</fullName>
    </submittedName>
</protein>
<dbReference type="PROSITE" id="PS01031">
    <property type="entry name" value="SHSP"/>
    <property type="match status" value="1"/>
</dbReference>
<reference evidence="4" key="1">
    <citation type="submission" date="2022-11" db="EMBL/GenBank/DDBJ databases">
        <title>Refractory cell wall polysaccharides provide important carbon source for microbial heterotrophs in the hadal ocean.</title>
        <authorList>
            <person name="Zhu X."/>
        </authorList>
    </citation>
    <scope>NUCLEOTIDE SEQUENCE</scope>
    <source>
        <strain evidence="4">MTRN7</strain>
    </source>
</reference>
<dbReference type="SUPFAM" id="SSF49764">
    <property type="entry name" value="HSP20-like chaperones"/>
    <property type="match status" value="1"/>
</dbReference>
<dbReference type="InterPro" id="IPR008978">
    <property type="entry name" value="HSP20-like_chaperone"/>
</dbReference>
<keyword evidence="5" id="KW-1185">Reference proteome</keyword>
<dbReference type="CDD" id="cd06464">
    <property type="entry name" value="ACD_sHsps-like"/>
    <property type="match status" value="1"/>
</dbReference>
<dbReference type="PANTHER" id="PTHR11527">
    <property type="entry name" value="HEAT-SHOCK PROTEIN 20 FAMILY MEMBER"/>
    <property type="match status" value="1"/>
</dbReference>
<dbReference type="EMBL" id="JAPFGC010000002">
    <property type="protein sequence ID" value="MDA0177400.1"/>
    <property type="molecule type" value="Genomic_DNA"/>
</dbReference>
<dbReference type="Pfam" id="PF00011">
    <property type="entry name" value="HSP20"/>
    <property type="match status" value="1"/>
</dbReference>
<gene>
    <name evidence="4" type="ORF">OOZ35_07855</name>
</gene>
<dbReference type="RefSeq" id="WP_106687016.1">
    <property type="nucleotide sequence ID" value="NZ_CP061703.1"/>
</dbReference>
<evidence type="ECO:0000313" key="4">
    <source>
        <dbReference type="EMBL" id="MDA0177400.1"/>
    </source>
</evidence>
<evidence type="ECO:0000313" key="5">
    <source>
        <dbReference type="Proteomes" id="UP001149142"/>
    </source>
</evidence>
<dbReference type="Gene3D" id="2.60.40.790">
    <property type="match status" value="1"/>
</dbReference>
<evidence type="ECO:0000256" key="1">
    <source>
        <dbReference type="PROSITE-ProRule" id="PRU00285"/>
    </source>
</evidence>
<evidence type="ECO:0000256" key="2">
    <source>
        <dbReference type="RuleBase" id="RU003616"/>
    </source>
</evidence>